<dbReference type="InterPro" id="IPR013783">
    <property type="entry name" value="Ig-like_fold"/>
</dbReference>
<name>A0A0S8K0K8_UNCW3</name>
<feature type="domain" description="Fibronectin type-III" evidence="2">
    <location>
        <begin position="23"/>
        <end position="130"/>
    </location>
</feature>
<protein>
    <recommendedName>
        <fullName evidence="2">Fibronectin type-III domain-containing protein</fullName>
    </recommendedName>
</protein>
<sequence>MKSLCALVSFVLVVMIGCNGALRVQAPEITAVIMDVTYVTVFWEKNNVIENNSDFAGYNVYVYTDSNALIVQDGEELNRFNSQLIQDTSYQINGLPQDSIYYIQIRTVNTDSKVGDYNSTTPFVQASPRPEFTVTMNMADVGQLVNDSCAIRYYDAIIMADSAMQDSTADMWVRLANNTVYLVSPDMHPTYGAGARNTLFTNVGPGEFPAVSGVTTEPNLNETACGALDIVVARTEDGNYVKIYIESIDMQNNAVTILYAYQNIADFPYF</sequence>
<dbReference type="PROSITE" id="PS50853">
    <property type="entry name" value="FN3"/>
    <property type="match status" value="1"/>
</dbReference>
<accession>A0A0S8K0K8</accession>
<feature type="signal peptide" evidence="1">
    <location>
        <begin position="1"/>
        <end position="20"/>
    </location>
</feature>
<proteinExistence type="predicted"/>
<evidence type="ECO:0000313" key="4">
    <source>
        <dbReference type="Proteomes" id="UP000050975"/>
    </source>
</evidence>
<dbReference type="SUPFAM" id="SSF49265">
    <property type="entry name" value="Fibronectin type III"/>
    <property type="match status" value="1"/>
</dbReference>
<evidence type="ECO:0000259" key="2">
    <source>
        <dbReference type="PROSITE" id="PS50853"/>
    </source>
</evidence>
<comment type="caution">
    <text evidence="3">The sequence shown here is derived from an EMBL/GenBank/DDBJ whole genome shotgun (WGS) entry which is preliminary data.</text>
</comment>
<feature type="chain" id="PRO_5006649395" description="Fibronectin type-III domain-containing protein" evidence="1">
    <location>
        <begin position="21"/>
        <end position="270"/>
    </location>
</feature>
<dbReference type="InterPro" id="IPR036116">
    <property type="entry name" value="FN3_sf"/>
</dbReference>
<evidence type="ECO:0000256" key="1">
    <source>
        <dbReference type="SAM" id="SignalP"/>
    </source>
</evidence>
<dbReference type="Gene3D" id="2.60.40.10">
    <property type="entry name" value="Immunoglobulins"/>
    <property type="match status" value="1"/>
</dbReference>
<gene>
    <name evidence="3" type="ORF">AMJ74_01760</name>
</gene>
<keyword evidence="1" id="KW-0732">Signal</keyword>
<dbReference type="EMBL" id="LJVE01000018">
    <property type="protein sequence ID" value="KPL15296.1"/>
    <property type="molecule type" value="Genomic_DNA"/>
</dbReference>
<organism evidence="3 4">
    <name type="scientific">candidate division WOR_3 bacterium SM1_77</name>
    <dbReference type="NCBI Taxonomy" id="1703778"/>
    <lineage>
        <taxon>Bacteria</taxon>
        <taxon>Bacteria division WOR-3</taxon>
    </lineage>
</organism>
<dbReference type="CDD" id="cd00063">
    <property type="entry name" value="FN3"/>
    <property type="match status" value="1"/>
</dbReference>
<dbReference type="Pfam" id="PF00041">
    <property type="entry name" value="fn3"/>
    <property type="match status" value="1"/>
</dbReference>
<evidence type="ECO:0000313" key="3">
    <source>
        <dbReference type="EMBL" id="KPL15296.1"/>
    </source>
</evidence>
<dbReference type="PROSITE" id="PS51257">
    <property type="entry name" value="PROKAR_LIPOPROTEIN"/>
    <property type="match status" value="1"/>
</dbReference>
<reference evidence="3 4" key="1">
    <citation type="journal article" date="2015" name="Microbiome">
        <title>Genomic resolution of linkages in carbon, nitrogen, and sulfur cycling among widespread estuary sediment bacteria.</title>
        <authorList>
            <person name="Baker B.J."/>
            <person name="Lazar C.S."/>
            <person name="Teske A.P."/>
            <person name="Dick G.J."/>
        </authorList>
    </citation>
    <scope>NUCLEOTIDE SEQUENCE [LARGE SCALE GENOMIC DNA]</scope>
    <source>
        <strain evidence="3">SM1_77</strain>
    </source>
</reference>
<dbReference type="AlphaFoldDB" id="A0A0S8K0K8"/>
<dbReference type="Proteomes" id="UP000050975">
    <property type="component" value="Unassembled WGS sequence"/>
</dbReference>
<dbReference type="InterPro" id="IPR003961">
    <property type="entry name" value="FN3_dom"/>
</dbReference>